<dbReference type="AlphaFoldDB" id="A0A3N4KIN9"/>
<proteinExistence type="predicted"/>
<evidence type="ECO:0000313" key="3">
    <source>
        <dbReference type="Proteomes" id="UP000277580"/>
    </source>
</evidence>
<accession>A0A3N4KIN9</accession>
<protein>
    <submittedName>
        <fullName evidence="2">Uncharacterized protein</fullName>
    </submittedName>
</protein>
<evidence type="ECO:0000313" key="2">
    <source>
        <dbReference type="EMBL" id="RPB09209.1"/>
    </source>
</evidence>
<sequence>MSLPFQTVRMFSKRASTSPTSPKAFVMYGYIIAGLTLPFAIPASRRNSLDGAHTDKKELSLHHCCR</sequence>
<dbReference type="InParanoid" id="A0A3N4KIN9"/>
<name>A0A3N4KIN9_9PEZI</name>
<feature type="transmembrane region" description="Helical" evidence="1">
    <location>
        <begin position="25"/>
        <end position="43"/>
    </location>
</feature>
<evidence type="ECO:0000256" key="1">
    <source>
        <dbReference type="SAM" id="Phobius"/>
    </source>
</evidence>
<keyword evidence="1" id="KW-0472">Membrane</keyword>
<keyword evidence="1" id="KW-1133">Transmembrane helix</keyword>
<dbReference type="Proteomes" id="UP000277580">
    <property type="component" value="Unassembled WGS sequence"/>
</dbReference>
<organism evidence="2 3">
    <name type="scientific">Morchella conica CCBAS932</name>
    <dbReference type="NCBI Taxonomy" id="1392247"/>
    <lineage>
        <taxon>Eukaryota</taxon>
        <taxon>Fungi</taxon>
        <taxon>Dikarya</taxon>
        <taxon>Ascomycota</taxon>
        <taxon>Pezizomycotina</taxon>
        <taxon>Pezizomycetes</taxon>
        <taxon>Pezizales</taxon>
        <taxon>Morchellaceae</taxon>
        <taxon>Morchella</taxon>
    </lineage>
</organism>
<reference evidence="2 3" key="1">
    <citation type="journal article" date="2018" name="Nat. Ecol. Evol.">
        <title>Pezizomycetes genomes reveal the molecular basis of ectomycorrhizal truffle lifestyle.</title>
        <authorList>
            <person name="Murat C."/>
            <person name="Payen T."/>
            <person name="Noel B."/>
            <person name="Kuo A."/>
            <person name="Morin E."/>
            <person name="Chen J."/>
            <person name="Kohler A."/>
            <person name="Krizsan K."/>
            <person name="Balestrini R."/>
            <person name="Da Silva C."/>
            <person name="Montanini B."/>
            <person name="Hainaut M."/>
            <person name="Levati E."/>
            <person name="Barry K.W."/>
            <person name="Belfiori B."/>
            <person name="Cichocki N."/>
            <person name="Clum A."/>
            <person name="Dockter R.B."/>
            <person name="Fauchery L."/>
            <person name="Guy J."/>
            <person name="Iotti M."/>
            <person name="Le Tacon F."/>
            <person name="Lindquist E.A."/>
            <person name="Lipzen A."/>
            <person name="Malagnac F."/>
            <person name="Mello A."/>
            <person name="Molinier V."/>
            <person name="Miyauchi S."/>
            <person name="Poulain J."/>
            <person name="Riccioni C."/>
            <person name="Rubini A."/>
            <person name="Sitrit Y."/>
            <person name="Splivallo R."/>
            <person name="Traeger S."/>
            <person name="Wang M."/>
            <person name="Zifcakova L."/>
            <person name="Wipf D."/>
            <person name="Zambonelli A."/>
            <person name="Paolocci F."/>
            <person name="Nowrousian M."/>
            <person name="Ottonello S."/>
            <person name="Baldrian P."/>
            <person name="Spatafora J.W."/>
            <person name="Henrissat B."/>
            <person name="Nagy L.G."/>
            <person name="Aury J.M."/>
            <person name="Wincker P."/>
            <person name="Grigoriev I.V."/>
            <person name="Bonfante P."/>
            <person name="Martin F.M."/>
        </authorList>
    </citation>
    <scope>NUCLEOTIDE SEQUENCE [LARGE SCALE GENOMIC DNA]</scope>
    <source>
        <strain evidence="2 3">CCBAS932</strain>
    </source>
</reference>
<dbReference type="OrthoDB" id="5279243at2759"/>
<gene>
    <name evidence="2" type="ORF">P167DRAFT_538677</name>
</gene>
<keyword evidence="3" id="KW-1185">Reference proteome</keyword>
<keyword evidence="1" id="KW-0812">Transmembrane</keyword>
<dbReference type="EMBL" id="ML119154">
    <property type="protein sequence ID" value="RPB09209.1"/>
    <property type="molecule type" value="Genomic_DNA"/>
</dbReference>